<dbReference type="AlphaFoldDB" id="A0A5D0GD08"/>
<evidence type="ECO:0008006" key="3">
    <source>
        <dbReference type="Google" id="ProtNLM"/>
    </source>
</evidence>
<evidence type="ECO:0000313" key="2">
    <source>
        <dbReference type="Proteomes" id="UP000324550"/>
    </source>
</evidence>
<dbReference type="Proteomes" id="UP000324550">
    <property type="component" value="Unassembled WGS sequence"/>
</dbReference>
<sequence length="375" mass="42407">MTFSKKNHEHQKINKYFVSTTNYLTLLFILSFGFGFAQTKDSLSIEEQQRREKNIQAGNPFKQYGYKPKIATLSKGKYLEFHDLDSIVKIGSFTYHVKRKTITGYTKLEARYSEATLNPEIISRWMSPDPLSDEFPNWSPYNFVMNSPVLLNDPTGLAPESPLNDYQLNKDGSVSLLKLTDDKFDTLYASNDDGTVNKDKSMTVAKNNAEDKTIIDDLTYDDCSFVANTPWGKKTGTWTSTSNESDALNLFKFGSDNSNVEWSFEEYKGNKFFIGNNHFSEATMGFSAISGSNILDLVRKYHSHPGTASPDDVASGYSGDQGNASSTIQTFLDNGIPYSRHPTFSIYRPALNKKFDYSPWNNKFNEQKVKTPSQL</sequence>
<name>A0A5D0GD08_9FLAO</name>
<dbReference type="RefSeq" id="WP_148454218.1">
    <property type="nucleotide sequence ID" value="NZ_VSFC01000028.1"/>
</dbReference>
<reference evidence="1 2" key="1">
    <citation type="submission" date="2019-08" db="EMBL/GenBank/DDBJ databases">
        <title>Formosa sediminis sp. nov., isolated from marine sediment.</title>
        <authorList>
            <person name="Cao W.R."/>
        </authorList>
    </citation>
    <scope>NUCLEOTIDE SEQUENCE [LARGE SCALE GENOMIC DNA]</scope>
    <source>
        <strain evidence="1 2">1494</strain>
    </source>
</reference>
<dbReference type="OrthoDB" id="1268901at2"/>
<organism evidence="1 2">
    <name type="scientific">Formosa maritima</name>
    <dbReference type="NCBI Taxonomy" id="2592046"/>
    <lineage>
        <taxon>Bacteria</taxon>
        <taxon>Pseudomonadati</taxon>
        <taxon>Bacteroidota</taxon>
        <taxon>Flavobacteriia</taxon>
        <taxon>Flavobacteriales</taxon>
        <taxon>Flavobacteriaceae</taxon>
        <taxon>Formosa</taxon>
    </lineage>
</organism>
<evidence type="ECO:0000313" key="1">
    <source>
        <dbReference type="EMBL" id="TYA56796.1"/>
    </source>
</evidence>
<dbReference type="InterPro" id="IPR028218">
    <property type="entry name" value="Toxin-JAB1"/>
</dbReference>
<keyword evidence="2" id="KW-1185">Reference proteome</keyword>
<comment type="caution">
    <text evidence="1">The sequence shown here is derived from an EMBL/GenBank/DDBJ whole genome shotgun (WGS) entry which is preliminary data.</text>
</comment>
<dbReference type="Pfam" id="PF15659">
    <property type="entry name" value="Toxin-JAB1"/>
    <property type="match status" value="1"/>
</dbReference>
<dbReference type="Gene3D" id="2.180.10.10">
    <property type="entry name" value="RHS repeat-associated core"/>
    <property type="match status" value="1"/>
</dbReference>
<gene>
    <name evidence="1" type="ORF">FVF61_05570</name>
</gene>
<dbReference type="EMBL" id="VSFC01000028">
    <property type="protein sequence ID" value="TYA56796.1"/>
    <property type="molecule type" value="Genomic_DNA"/>
</dbReference>
<protein>
    <recommendedName>
        <fullName evidence="3">RHS repeat-associated core domain-containing protein</fullName>
    </recommendedName>
</protein>
<accession>A0A5D0GD08</accession>
<proteinExistence type="predicted"/>